<dbReference type="Pfam" id="PF19939">
    <property type="entry name" value="DUF6401"/>
    <property type="match status" value="1"/>
</dbReference>
<evidence type="ECO:0000313" key="2">
    <source>
        <dbReference type="Proteomes" id="UP001589608"/>
    </source>
</evidence>
<comment type="caution">
    <text evidence="1">The sequence shown here is derived from an EMBL/GenBank/DDBJ whole genome shotgun (WGS) entry which is preliminary data.</text>
</comment>
<dbReference type="Proteomes" id="UP001589608">
    <property type="component" value="Unassembled WGS sequence"/>
</dbReference>
<protein>
    <submittedName>
        <fullName evidence="1">DUF6401 family natural product biosynthesis protein</fullName>
    </submittedName>
</protein>
<evidence type="ECO:0000313" key="1">
    <source>
        <dbReference type="EMBL" id="MFB9446972.1"/>
    </source>
</evidence>
<accession>A0ABV5MDN9</accession>
<proteinExistence type="predicted"/>
<dbReference type="InterPro" id="IPR045647">
    <property type="entry name" value="DUF6401"/>
</dbReference>
<dbReference type="EMBL" id="JBHMCA010000051">
    <property type="protein sequence ID" value="MFB9446972.1"/>
    <property type="molecule type" value="Genomic_DNA"/>
</dbReference>
<reference evidence="1 2" key="1">
    <citation type="submission" date="2024-09" db="EMBL/GenBank/DDBJ databases">
        <authorList>
            <person name="Sun Q."/>
            <person name="Mori K."/>
        </authorList>
    </citation>
    <scope>NUCLEOTIDE SEQUENCE [LARGE SCALE GENOMIC DNA]</scope>
    <source>
        <strain evidence="1 2">JCM 3307</strain>
    </source>
</reference>
<keyword evidence="2" id="KW-1185">Reference proteome</keyword>
<organism evidence="1 2">
    <name type="scientific">Dactylosporangium vinaceum</name>
    <dbReference type="NCBI Taxonomy" id="53362"/>
    <lineage>
        <taxon>Bacteria</taxon>
        <taxon>Bacillati</taxon>
        <taxon>Actinomycetota</taxon>
        <taxon>Actinomycetes</taxon>
        <taxon>Micromonosporales</taxon>
        <taxon>Micromonosporaceae</taxon>
        <taxon>Dactylosporangium</taxon>
    </lineage>
</organism>
<sequence length="107" mass="11293">MDEMHEPAFAPQARARLAELGERVQAAVAGLGAGASWFAAAVDQHAAEVREAIADRSGRMPVVRLAAYADGVLDTAERRGWRLEPGTAPSWPLLRLSAVSSLTATAV</sequence>
<name>A0ABV5MDN9_9ACTN</name>
<gene>
    <name evidence="1" type="ORF">ACFFTR_28115</name>
</gene>
<dbReference type="RefSeq" id="WP_223104949.1">
    <property type="nucleotide sequence ID" value="NZ_CP061913.1"/>
</dbReference>